<accession>A0A2P4S4L9</accession>
<dbReference type="EMBL" id="PPHD01110613">
    <property type="protein sequence ID" value="POI19044.1"/>
    <property type="molecule type" value="Genomic_DNA"/>
</dbReference>
<feature type="compositionally biased region" description="Basic and acidic residues" evidence="1">
    <location>
        <begin position="71"/>
        <end position="92"/>
    </location>
</feature>
<reference evidence="2 3" key="1">
    <citation type="submission" date="2018-01" db="EMBL/GenBank/DDBJ databases">
        <title>Comparison of the Chinese Bamboo Partridge and Red Junglefowl genome sequences highlights the importance of demography in genome evolution.</title>
        <authorList>
            <person name="Tiley G.P."/>
            <person name="Kimball R.T."/>
            <person name="Braun E.L."/>
            <person name="Burleigh J.G."/>
        </authorList>
    </citation>
    <scope>NUCLEOTIDE SEQUENCE [LARGE SCALE GENOMIC DNA]</scope>
    <source>
        <strain evidence="2">RTK389</strain>
        <tissue evidence="2">Blood</tissue>
    </source>
</reference>
<organism evidence="2 3">
    <name type="scientific">Bambusicola thoracicus</name>
    <name type="common">Chinese bamboo-partridge</name>
    <name type="synonym">Perdix thoracica</name>
    <dbReference type="NCBI Taxonomy" id="9083"/>
    <lineage>
        <taxon>Eukaryota</taxon>
        <taxon>Metazoa</taxon>
        <taxon>Chordata</taxon>
        <taxon>Craniata</taxon>
        <taxon>Vertebrata</taxon>
        <taxon>Euteleostomi</taxon>
        <taxon>Archelosauria</taxon>
        <taxon>Archosauria</taxon>
        <taxon>Dinosauria</taxon>
        <taxon>Saurischia</taxon>
        <taxon>Theropoda</taxon>
        <taxon>Coelurosauria</taxon>
        <taxon>Aves</taxon>
        <taxon>Neognathae</taxon>
        <taxon>Galloanserae</taxon>
        <taxon>Galliformes</taxon>
        <taxon>Phasianidae</taxon>
        <taxon>Perdicinae</taxon>
        <taxon>Bambusicola</taxon>
    </lineage>
</organism>
<gene>
    <name evidence="2" type="ORF">CIB84_017212</name>
</gene>
<evidence type="ECO:0000256" key="1">
    <source>
        <dbReference type="SAM" id="MobiDB-lite"/>
    </source>
</evidence>
<evidence type="ECO:0000313" key="3">
    <source>
        <dbReference type="Proteomes" id="UP000237246"/>
    </source>
</evidence>
<feature type="region of interest" description="Disordered" evidence="1">
    <location>
        <begin position="71"/>
        <end position="134"/>
    </location>
</feature>
<dbReference type="AlphaFoldDB" id="A0A2P4S4L9"/>
<keyword evidence="3" id="KW-1185">Reference proteome</keyword>
<evidence type="ECO:0000313" key="2">
    <source>
        <dbReference type="EMBL" id="POI19044.1"/>
    </source>
</evidence>
<comment type="caution">
    <text evidence="2">The sequence shown here is derived from an EMBL/GenBank/DDBJ whole genome shotgun (WGS) entry which is preliminary data.</text>
</comment>
<name>A0A2P4S4L9_BAMTH</name>
<dbReference type="Proteomes" id="UP000237246">
    <property type="component" value="Unassembled WGS sequence"/>
</dbReference>
<feature type="non-terminal residue" evidence="2">
    <location>
        <position position="1"/>
    </location>
</feature>
<protein>
    <submittedName>
        <fullName evidence="2">Uncharacterized protein</fullName>
    </submittedName>
</protein>
<proteinExistence type="predicted"/>
<sequence length="452" mass="49499">AAVLRRQAGEDGLEELELAVARARGEADLVAIGVGQGPGSGPVSHVALHAAGAVQHGPATQLLPLAHLAGDKGGRRQQEEERDKDQGDDQRGGEGAVVVACGRALPRQRSVPGAGDEEHAERGGGRQRGPPVVPHQHDELLLRSVPLARRPPQPHLPALGTHGKQPRLRGPQQLVRKPRVLTRVGVHGHHFAHQVPRGGPGGHQLAGRRAAVLRAGVQHQRRVVVLVHHQQADADAAAEGRGARVGSAHHHLQLPQLLVVQRTQHKHASALRLHRHTRARLFFCRTGWHHRVAHLAVGPRVRIRRLHGPHQQRRCVVLMHVHGVRRLVEDGGVVIHIGDVHAEGVAAAEGRRACICCRHNHRVLCSLLPVQRAHGHQLVVVLEGWPEGEGELFFQGTADLPVHTGILIPDSKECDHCPRWYVLREWAVEGTDHDLRCIIIHIHYQHYHIAHG</sequence>
<feature type="region of interest" description="Disordered" evidence="1">
    <location>
        <begin position="149"/>
        <end position="176"/>
    </location>
</feature>
<dbReference type="OrthoDB" id="10683219at2759"/>